<protein>
    <submittedName>
        <fullName evidence="2">Uncharacterized protein</fullName>
    </submittedName>
</protein>
<dbReference type="EMBL" id="VXIS01000241">
    <property type="protein sequence ID" value="KAA8895840.1"/>
    <property type="molecule type" value="Genomic_DNA"/>
</dbReference>
<gene>
    <name evidence="2" type="ORF">FN846DRAFT_911317</name>
</gene>
<feature type="compositionally biased region" description="Low complexity" evidence="1">
    <location>
        <begin position="73"/>
        <end position="84"/>
    </location>
</feature>
<comment type="caution">
    <text evidence="2">The sequence shown here is derived from an EMBL/GenBank/DDBJ whole genome shotgun (WGS) entry which is preliminary data.</text>
</comment>
<feature type="region of interest" description="Disordered" evidence="1">
    <location>
        <begin position="113"/>
        <end position="165"/>
    </location>
</feature>
<dbReference type="Proteomes" id="UP000326924">
    <property type="component" value="Unassembled WGS sequence"/>
</dbReference>
<feature type="compositionally biased region" description="Pro residues" evidence="1">
    <location>
        <begin position="116"/>
        <end position="135"/>
    </location>
</feature>
<accession>A0A5J5EK95</accession>
<dbReference type="AlphaFoldDB" id="A0A5J5EK95"/>
<evidence type="ECO:0000313" key="3">
    <source>
        <dbReference type="Proteomes" id="UP000326924"/>
    </source>
</evidence>
<name>A0A5J5EK95_9PEZI</name>
<proteinExistence type="predicted"/>
<feature type="region of interest" description="Disordered" evidence="1">
    <location>
        <begin position="73"/>
        <end position="92"/>
    </location>
</feature>
<dbReference type="InParanoid" id="A0A5J5EK95"/>
<keyword evidence="3" id="KW-1185">Reference proteome</keyword>
<organism evidence="2 3">
    <name type="scientific">Sphaerosporella brunnea</name>
    <dbReference type="NCBI Taxonomy" id="1250544"/>
    <lineage>
        <taxon>Eukaryota</taxon>
        <taxon>Fungi</taxon>
        <taxon>Dikarya</taxon>
        <taxon>Ascomycota</taxon>
        <taxon>Pezizomycotina</taxon>
        <taxon>Pezizomycetes</taxon>
        <taxon>Pezizales</taxon>
        <taxon>Pyronemataceae</taxon>
        <taxon>Sphaerosporella</taxon>
    </lineage>
</organism>
<sequence length="534" mass="59821">MLETECIVLILKPVWPVLPEEYPDKLFRKGLPRLQPDLCGLKKEHGPQKSHCYDEHGVNRGLGHERPYITSSAATTTSSSAVTAPKGSSCQQCGDKNIVPTMDWDLSALVAAPRPSHLPQPPPRPPPGRPRPGRPPQSLRRARARTVWANQNHNDEREQRRNPGFSKALGGILNHLGMTRTSTVGEFQMPLWLGLRKWRWMLPAAPDGTFTARAGVPITNICAKSARFGMPGFRPPRIVVTVNVRNMTMTLVQLVVPEWIVVAMNLRKMTMTLVQLVVPEWIVVAVNVRKMAMPLFKITATRIESSTNSTSGMVIFRTFTAKTIQSSTFPIRQARDAPQPGVLCLAPFALRAGRRLAPLVSLEFAGINKRKCRPIMVPRPVPVHVALVVPGGVLPAPVHPQQPVVPQPLQAIHNQQVNMTQGLATRDISTTQELSHDDQRQLLEQLEADADIQDSCYKVYEAEFKKIDALTNLRLMHSLILDRTNWKRWPVERLISKHETVKARNKTYFSSSTWWNVILPQRHVLRLGVCVSAQ</sequence>
<evidence type="ECO:0000256" key="1">
    <source>
        <dbReference type="SAM" id="MobiDB-lite"/>
    </source>
</evidence>
<evidence type="ECO:0000313" key="2">
    <source>
        <dbReference type="EMBL" id="KAA8895840.1"/>
    </source>
</evidence>
<reference evidence="2 3" key="1">
    <citation type="submission" date="2019-09" db="EMBL/GenBank/DDBJ databases">
        <title>Draft genome of the ectomycorrhizal ascomycete Sphaerosporella brunnea.</title>
        <authorList>
            <consortium name="DOE Joint Genome Institute"/>
            <person name="Benucci G.M."/>
            <person name="Marozzi G."/>
            <person name="Antonielli L."/>
            <person name="Sanchez S."/>
            <person name="Marco P."/>
            <person name="Wang X."/>
            <person name="Falini L.B."/>
            <person name="Barry K."/>
            <person name="Haridas S."/>
            <person name="Lipzen A."/>
            <person name="Labutti K."/>
            <person name="Grigoriev I.V."/>
            <person name="Murat C."/>
            <person name="Martin F."/>
            <person name="Albertini E."/>
            <person name="Donnini D."/>
            <person name="Bonito G."/>
        </authorList>
    </citation>
    <scope>NUCLEOTIDE SEQUENCE [LARGE SCALE GENOMIC DNA]</scope>
    <source>
        <strain evidence="2 3">Sb_GMNB300</strain>
    </source>
</reference>